<gene>
    <name evidence="2" type="ORF">AUC69_14975</name>
</gene>
<name>A0A1E3VSE1_9HYPH</name>
<evidence type="ECO:0000313" key="2">
    <source>
        <dbReference type="EMBL" id="ODR96450.1"/>
    </source>
</evidence>
<evidence type="ECO:0000313" key="3">
    <source>
        <dbReference type="Proteomes" id="UP000094472"/>
    </source>
</evidence>
<protein>
    <recommendedName>
        <fullName evidence="1">Putative DNA-binding domain-containing protein</fullName>
    </recommendedName>
</protein>
<organism evidence="2 3">
    <name type="scientific">Methyloceanibacter superfactus</name>
    <dbReference type="NCBI Taxonomy" id="1774969"/>
    <lineage>
        <taxon>Bacteria</taxon>
        <taxon>Pseudomonadati</taxon>
        <taxon>Pseudomonadota</taxon>
        <taxon>Alphaproteobacteria</taxon>
        <taxon>Hyphomicrobiales</taxon>
        <taxon>Hyphomicrobiaceae</taxon>
        <taxon>Methyloceanibacter</taxon>
    </lineage>
</organism>
<proteinExistence type="predicted"/>
<accession>A0A1E3VSE1</accession>
<dbReference type="EMBL" id="LPWF01000029">
    <property type="protein sequence ID" value="ODR96450.1"/>
    <property type="molecule type" value="Genomic_DNA"/>
</dbReference>
<dbReference type="Pfam" id="PF09836">
    <property type="entry name" value="DUF2063"/>
    <property type="match status" value="1"/>
</dbReference>
<dbReference type="InterPro" id="IPR018640">
    <property type="entry name" value="DUF2063"/>
</dbReference>
<dbReference type="AlphaFoldDB" id="A0A1E3VSE1"/>
<dbReference type="Proteomes" id="UP000094472">
    <property type="component" value="Unassembled WGS sequence"/>
</dbReference>
<sequence>MTSLKELQESFQAGILAGDDAILGEVNDSAREERTILFGVYRNAYVLRLAEILSTDYEQVHAYLGDAGFSKLAKDYIAANPSDQRNARWFGRHLPAFARKTAPFADHPEVAEIAALEKALSDAFDGPDAAPLALEALAAIPGEDWPRLVFEPHPTAIRLTFHTNATEQWTALKAETAPPPPARLPEPQALLVWRQDFMARFRPLDAEEAMMWNEAAKGVGFGVLCEMVATFGGEDEAELRAATYLRGWIDLGLLAGCRLEADRPPSLSPAPGTAHPSAP</sequence>
<evidence type="ECO:0000259" key="1">
    <source>
        <dbReference type="Pfam" id="PF09836"/>
    </source>
</evidence>
<dbReference type="RefSeq" id="WP_069442377.1">
    <property type="nucleotide sequence ID" value="NZ_LPWF01000029.1"/>
</dbReference>
<dbReference type="STRING" id="1774969.AUC69_14975"/>
<feature type="domain" description="Putative DNA-binding" evidence="1">
    <location>
        <begin position="6"/>
        <end position="97"/>
    </location>
</feature>
<dbReference type="OrthoDB" id="4146344at2"/>
<comment type="caution">
    <text evidence="2">The sequence shown here is derived from an EMBL/GenBank/DDBJ whole genome shotgun (WGS) entry which is preliminary data.</text>
</comment>
<reference evidence="2 3" key="1">
    <citation type="journal article" date="2016" name="Environ. Microbiol.">
        <title>New Methyloceanibacter diversity from North Sea sediments includes methanotroph containing solely the soluble methane monooxygenase.</title>
        <authorList>
            <person name="Vekeman B."/>
            <person name="Kerckhof F.M."/>
            <person name="Cremers G."/>
            <person name="de Vos P."/>
            <person name="Vandamme P."/>
            <person name="Boon N."/>
            <person name="Op den Camp H.J."/>
            <person name="Heylen K."/>
        </authorList>
    </citation>
    <scope>NUCLEOTIDE SEQUENCE [LARGE SCALE GENOMIC DNA]</scope>
    <source>
        <strain evidence="2 3">R-67175</strain>
    </source>
</reference>
<keyword evidence="3" id="KW-1185">Reference proteome</keyword>